<gene>
    <name evidence="4" type="ORF">PGQ11_012682</name>
</gene>
<dbReference type="PANTHER" id="PTHR24126">
    <property type="entry name" value="ANKYRIN REPEAT, PH AND SEC7 DOMAIN CONTAINING PROTEIN SECG-RELATED"/>
    <property type="match status" value="1"/>
</dbReference>
<keyword evidence="5" id="KW-1185">Reference proteome</keyword>
<name>A0ABR2I369_9PEZI</name>
<organism evidence="4 5">
    <name type="scientific">Apiospora arundinis</name>
    <dbReference type="NCBI Taxonomy" id="335852"/>
    <lineage>
        <taxon>Eukaryota</taxon>
        <taxon>Fungi</taxon>
        <taxon>Dikarya</taxon>
        <taxon>Ascomycota</taxon>
        <taxon>Pezizomycotina</taxon>
        <taxon>Sordariomycetes</taxon>
        <taxon>Xylariomycetidae</taxon>
        <taxon>Amphisphaeriales</taxon>
        <taxon>Apiosporaceae</taxon>
        <taxon>Apiospora</taxon>
    </lineage>
</organism>
<evidence type="ECO:0000313" key="4">
    <source>
        <dbReference type="EMBL" id="KAK8856770.1"/>
    </source>
</evidence>
<dbReference type="EMBL" id="JAPCWZ010000007">
    <property type="protein sequence ID" value="KAK8856770.1"/>
    <property type="molecule type" value="Genomic_DNA"/>
</dbReference>
<dbReference type="SMART" id="SM00248">
    <property type="entry name" value="ANK"/>
    <property type="match status" value="3"/>
</dbReference>
<keyword evidence="2 3" id="KW-0040">ANK repeat</keyword>
<evidence type="ECO:0000256" key="2">
    <source>
        <dbReference type="ARBA" id="ARBA00023043"/>
    </source>
</evidence>
<evidence type="ECO:0000313" key="5">
    <source>
        <dbReference type="Proteomes" id="UP001390339"/>
    </source>
</evidence>
<accession>A0ABR2I369</accession>
<evidence type="ECO:0000256" key="3">
    <source>
        <dbReference type="PROSITE-ProRule" id="PRU00023"/>
    </source>
</evidence>
<sequence>MKHMEGQSASPQQMEEVMAGPQVVMTRQPWHQLTDPTKCPFKDQPVEIVQLVAQHCDSAMDMAAFSGTSKWLHVIVSPIVYDRTIVECRWWVIFWAAEHGYTSMFQRIKAAEQRYRAAANADDFTAAGLPIDWNRELPGIILEVSLRDVITWPRKDIDGQKPRRGPRWLVTGRRCAPLHLAVLNGHLDTVKFLLDNGANIEAVSGFVCMPYHNYQLGPNEIRVEVTPLILAFLQGDCDAVKLLLKREASLNVLGPRKRNRFGTGHVYGMTTPLHLLDQVLQTSSSSSSNGDPASSEEKKQKLFRLIQVLVQSGRISVNTTDYLGVTPLSHAVAMSNAPAIEALLASGADPDL</sequence>
<reference evidence="4 5" key="1">
    <citation type="journal article" date="2024" name="IMA Fungus">
        <title>Apiospora arundinis, a panoply of carbohydrate-active enzymes and secondary metabolites.</title>
        <authorList>
            <person name="Sorensen T."/>
            <person name="Petersen C."/>
            <person name="Muurmann A.T."/>
            <person name="Christiansen J.V."/>
            <person name="Brundto M.L."/>
            <person name="Overgaard C.K."/>
            <person name="Boysen A.T."/>
            <person name="Wollenberg R.D."/>
            <person name="Larsen T.O."/>
            <person name="Sorensen J.L."/>
            <person name="Nielsen K.L."/>
            <person name="Sondergaard T.E."/>
        </authorList>
    </citation>
    <scope>NUCLEOTIDE SEQUENCE [LARGE SCALE GENOMIC DNA]</scope>
    <source>
        <strain evidence="4 5">AAU 773</strain>
    </source>
</reference>
<dbReference type="PROSITE" id="PS50088">
    <property type="entry name" value="ANK_REPEAT"/>
    <property type="match status" value="2"/>
</dbReference>
<feature type="repeat" description="ANK" evidence="3">
    <location>
        <begin position="173"/>
        <end position="205"/>
    </location>
</feature>
<protein>
    <submittedName>
        <fullName evidence="4">Palmitoyltransferase AKR1</fullName>
    </submittedName>
</protein>
<dbReference type="SUPFAM" id="SSF48403">
    <property type="entry name" value="Ankyrin repeat"/>
    <property type="match status" value="1"/>
</dbReference>
<comment type="caution">
    <text evidence="4">The sequence shown here is derived from an EMBL/GenBank/DDBJ whole genome shotgun (WGS) entry which is preliminary data.</text>
</comment>
<dbReference type="PROSITE" id="PS50297">
    <property type="entry name" value="ANK_REP_REGION"/>
    <property type="match status" value="2"/>
</dbReference>
<feature type="repeat" description="ANK" evidence="3">
    <location>
        <begin position="323"/>
        <end position="352"/>
    </location>
</feature>
<proteinExistence type="predicted"/>
<dbReference type="InterPro" id="IPR036770">
    <property type="entry name" value="Ankyrin_rpt-contain_sf"/>
</dbReference>
<keyword evidence="1" id="KW-0677">Repeat</keyword>
<dbReference type="Gene3D" id="1.25.40.20">
    <property type="entry name" value="Ankyrin repeat-containing domain"/>
    <property type="match status" value="2"/>
</dbReference>
<dbReference type="Proteomes" id="UP001390339">
    <property type="component" value="Unassembled WGS sequence"/>
</dbReference>
<evidence type="ECO:0000256" key="1">
    <source>
        <dbReference type="ARBA" id="ARBA00022737"/>
    </source>
</evidence>
<dbReference type="Pfam" id="PF00023">
    <property type="entry name" value="Ank"/>
    <property type="match status" value="1"/>
</dbReference>
<dbReference type="InterPro" id="IPR002110">
    <property type="entry name" value="Ankyrin_rpt"/>
</dbReference>